<accession>A0A2T7NY90</accession>
<dbReference type="Proteomes" id="UP000245119">
    <property type="component" value="Linkage Group LG8"/>
</dbReference>
<evidence type="ECO:0000313" key="2">
    <source>
        <dbReference type="EMBL" id="PVD26121.1"/>
    </source>
</evidence>
<evidence type="ECO:0000256" key="1">
    <source>
        <dbReference type="SAM" id="MobiDB-lite"/>
    </source>
</evidence>
<dbReference type="EMBL" id="PZQS01000008">
    <property type="protein sequence ID" value="PVD26121.1"/>
    <property type="molecule type" value="Genomic_DNA"/>
</dbReference>
<evidence type="ECO:0000313" key="3">
    <source>
        <dbReference type="Proteomes" id="UP000245119"/>
    </source>
</evidence>
<comment type="caution">
    <text evidence="2">The sequence shown here is derived from an EMBL/GenBank/DDBJ whole genome shotgun (WGS) entry which is preliminary data.</text>
</comment>
<sequence>MISGVAINAAYDTETSAARERWGKREQRAITLRNNDVQQGECSGDAVSPPHTLTTLSARMRE</sequence>
<protein>
    <submittedName>
        <fullName evidence="2">Uncharacterized protein</fullName>
    </submittedName>
</protein>
<organism evidence="2 3">
    <name type="scientific">Pomacea canaliculata</name>
    <name type="common">Golden apple snail</name>
    <dbReference type="NCBI Taxonomy" id="400727"/>
    <lineage>
        <taxon>Eukaryota</taxon>
        <taxon>Metazoa</taxon>
        <taxon>Spiralia</taxon>
        <taxon>Lophotrochozoa</taxon>
        <taxon>Mollusca</taxon>
        <taxon>Gastropoda</taxon>
        <taxon>Caenogastropoda</taxon>
        <taxon>Architaenioglossa</taxon>
        <taxon>Ampullarioidea</taxon>
        <taxon>Ampullariidae</taxon>
        <taxon>Pomacea</taxon>
    </lineage>
</organism>
<feature type="compositionally biased region" description="Polar residues" evidence="1">
    <location>
        <begin position="51"/>
        <end position="62"/>
    </location>
</feature>
<proteinExistence type="predicted"/>
<dbReference type="AlphaFoldDB" id="A0A2T7NY90"/>
<reference evidence="2 3" key="1">
    <citation type="submission" date="2018-04" db="EMBL/GenBank/DDBJ databases">
        <title>The genome of golden apple snail Pomacea canaliculata provides insight into stress tolerance and invasive adaptation.</title>
        <authorList>
            <person name="Liu C."/>
            <person name="Liu B."/>
            <person name="Ren Y."/>
            <person name="Zhang Y."/>
            <person name="Wang H."/>
            <person name="Li S."/>
            <person name="Jiang F."/>
            <person name="Yin L."/>
            <person name="Zhang G."/>
            <person name="Qian W."/>
            <person name="Fan W."/>
        </authorList>
    </citation>
    <scope>NUCLEOTIDE SEQUENCE [LARGE SCALE GENOMIC DNA]</scope>
    <source>
        <strain evidence="2">SZHN2017</strain>
        <tissue evidence="2">Muscle</tissue>
    </source>
</reference>
<name>A0A2T7NY90_POMCA</name>
<feature type="region of interest" description="Disordered" evidence="1">
    <location>
        <begin position="36"/>
        <end position="62"/>
    </location>
</feature>
<keyword evidence="3" id="KW-1185">Reference proteome</keyword>
<gene>
    <name evidence="2" type="ORF">C0Q70_13789</name>
</gene>